<evidence type="ECO:0000256" key="7">
    <source>
        <dbReference type="ARBA" id="ARBA00023326"/>
    </source>
</evidence>
<dbReference type="AlphaFoldDB" id="A0A1T1AV04"/>
<dbReference type="Gene3D" id="3.40.50.1820">
    <property type="entry name" value="alpha/beta hydrolase"/>
    <property type="match status" value="1"/>
</dbReference>
<name>A0A1T1AV04_RHOFE</name>
<comment type="subcellular location">
    <subcellularLocation>
        <location evidence="1">Secreted</location>
    </subcellularLocation>
</comment>
<dbReference type="GO" id="GO:0045493">
    <property type="term" value="P:xylan catabolic process"/>
    <property type="evidence" value="ECO:0007669"/>
    <property type="project" value="UniProtKB-KW"/>
</dbReference>
<comment type="caution">
    <text evidence="9">The sequence shown here is derived from an EMBL/GenBank/DDBJ whole genome shotgun (WGS) entry which is preliminary data.</text>
</comment>
<accession>A0A1T1AV04</accession>
<dbReference type="InterPro" id="IPR029058">
    <property type="entry name" value="AB_hydrolase_fold"/>
</dbReference>
<dbReference type="STRING" id="28066.RF819_15055"/>
<keyword evidence="5" id="KW-0378">Hydrolase</keyword>
<feature type="signal peptide" evidence="8">
    <location>
        <begin position="1"/>
        <end position="30"/>
    </location>
</feature>
<dbReference type="PANTHER" id="PTHR38050:SF2">
    <property type="entry name" value="FERULOYL ESTERASE C-RELATED"/>
    <property type="match status" value="1"/>
</dbReference>
<keyword evidence="10" id="KW-1185">Reference proteome</keyword>
<evidence type="ECO:0000256" key="6">
    <source>
        <dbReference type="ARBA" id="ARBA00023277"/>
    </source>
</evidence>
<dbReference type="Pfam" id="PF10503">
    <property type="entry name" value="Esterase_PHB"/>
    <property type="match status" value="1"/>
</dbReference>
<keyword evidence="3" id="KW-0858">Xylan degradation</keyword>
<protein>
    <submittedName>
        <fullName evidence="9">Poly(3-hydroxybutyrate) depolymerase</fullName>
    </submittedName>
</protein>
<evidence type="ECO:0000256" key="5">
    <source>
        <dbReference type="ARBA" id="ARBA00022801"/>
    </source>
</evidence>
<dbReference type="RefSeq" id="WP_200224208.1">
    <property type="nucleotide sequence ID" value="NZ_MTJN01000002.1"/>
</dbReference>
<dbReference type="SUPFAM" id="SSF53474">
    <property type="entry name" value="alpha/beta-Hydrolases"/>
    <property type="match status" value="1"/>
</dbReference>
<dbReference type="PANTHER" id="PTHR38050">
    <property type="match status" value="1"/>
</dbReference>
<reference evidence="9 10" key="1">
    <citation type="submission" date="2017-01" db="EMBL/GenBank/DDBJ databases">
        <title>Genome sequencing of Rhodoferax fermentans JCM 7819.</title>
        <authorList>
            <person name="Kim Y.J."/>
            <person name="Farh M.E.-A."/>
            <person name="Yang D.-C."/>
        </authorList>
    </citation>
    <scope>NUCLEOTIDE SEQUENCE [LARGE SCALE GENOMIC DNA]</scope>
    <source>
        <strain evidence="9 10">JCM 7819</strain>
    </source>
</reference>
<keyword evidence="7" id="KW-0624">Polysaccharide degradation</keyword>
<keyword evidence="2" id="KW-0964">Secreted</keyword>
<dbReference type="EMBL" id="MTJN01000002">
    <property type="protein sequence ID" value="OOV07863.1"/>
    <property type="molecule type" value="Genomic_DNA"/>
</dbReference>
<gene>
    <name evidence="9" type="ORF">RF819_15055</name>
</gene>
<evidence type="ECO:0000313" key="9">
    <source>
        <dbReference type="EMBL" id="OOV07863.1"/>
    </source>
</evidence>
<keyword evidence="4 8" id="KW-0732">Signal</keyword>
<proteinExistence type="predicted"/>
<evidence type="ECO:0000256" key="1">
    <source>
        <dbReference type="ARBA" id="ARBA00004613"/>
    </source>
</evidence>
<sequence>MFCCPPKLSPLKRMFWLLCASVLLSSSAVAQDGVLRQRLKERLQQRQAERAPAPTSPTTITQPGDYRLSLVHQGLLRSYLVHVPQRDLTSQALPLLVAMHGGGGNMDFQADDSRYGLISASEREGFVVAFPNGYSRFAGGKLATWNAGNCCGAARDGQVDDVGFIRQMVSQISAQLPINPRRVYATGMSNGAMMAYRLACEAPDVFSAIAAVAGTDNTRVCQPGKPVSVLHIHAKNDDHVLFHGGVGPAAAIKSAETEYTSVPATVSKWTGLNACSQAPKRMLEQAGALCESYAPCQGGAQVQLCVTDTGGHSWPGGHKPRGGEPPSQALSANEVMWDYFNRQPL</sequence>
<dbReference type="GO" id="GO:0005576">
    <property type="term" value="C:extracellular region"/>
    <property type="evidence" value="ECO:0007669"/>
    <property type="project" value="UniProtKB-SubCell"/>
</dbReference>
<evidence type="ECO:0000256" key="4">
    <source>
        <dbReference type="ARBA" id="ARBA00022729"/>
    </source>
</evidence>
<organism evidence="9 10">
    <name type="scientific">Rhodoferax fermentans</name>
    <dbReference type="NCBI Taxonomy" id="28066"/>
    <lineage>
        <taxon>Bacteria</taxon>
        <taxon>Pseudomonadati</taxon>
        <taxon>Pseudomonadota</taxon>
        <taxon>Betaproteobacteria</taxon>
        <taxon>Burkholderiales</taxon>
        <taxon>Comamonadaceae</taxon>
        <taxon>Rhodoferax</taxon>
    </lineage>
</organism>
<dbReference type="GO" id="GO:0030600">
    <property type="term" value="F:feruloyl esterase activity"/>
    <property type="evidence" value="ECO:0007669"/>
    <property type="project" value="InterPro"/>
</dbReference>
<dbReference type="InterPro" id="IPR043595">
    <property type="entry name" value="FaeB/C/D"/>
</dbReference>
<keyword evidence="6" id="KW-0119">Carbohydrate metabolism</keyword>
<evidence type="ECO:0000313" key="10">
    <source>
        <dbReference type="Proteomes" id="UP000190750"/>
    </source>
</evidence>
<evidence type="ECO:0000256" key="3">
    <source>
        <dbReference type="ARBA" id="ARBA00022651"/>
    </source>
</evidence>
<feature type="chain" id="PRO_5013069087" evidence="8">
    <location>
        <begin position="31"/>
        <end position="345"/>
    </location>
</feature>
<dbReference type="InterPro" id="IPR010126">
    <property type="entry name" value="Esterase_phb"/>
</dbReference>
<evidence type="ECO:0000256" key="2">
    <source>
        <dbReference type="ARBA" id="ARBA00022525"/>
    </source>
</evidence>
<evidence type="ECO:0000256" key="8">
    <source>
        <dbReference type="SAM" id="SignalP"/>
    </source>
</evidence>
<dbReference type="Proteomes" id="UP000190750">
    <property type="component" value="Unassembled WGS sequence"/>
</dbReference>